<organism evidence="9 10">
    <name type="scientific">Aquibacillus koreensis</name>
    <dbReference type="NCBI Taxonomy" id="279446"/>
    <lineage>
        <taxon>Bacteria</taxon>
        <taxon>Bacillati</taxon>
        <taxon>Bacillota</taxon>
        <taxon>Bacilli</taxon>
        <taxon>Bacillales</taxon>
        <taxon>Bacillaceae</taxon>
        <taxon>Aquibacillus</taxon>
    </lineage>
</organism>
<dbReference type="AlphaFoldDB" id="A0A9X3WHZ0"/>
<dbReference type="InterPro" id="IPR035906">
    <property type="entry name" value="MetI-like_sf"/>
</dbReference>
<comment type="caution">
    <text evidence="9">The sequence shown here is derived from an EMBL/GenBank/DDBJ whole genome shotgun (WGS) entry which is preliminary data.</text>
</comment>
<protein>
    <submittedName>
        <fullName evidence="9">ABC transporter permease</fullName>
    </submittedName>
</protein>
<keyword evidence="3" id="KW-1003">Cell membrane</keyword>
<dbReference type="SUPFAM" id="SSF161098">
    <property type="entry name" value="MetI-like"/>
    <property type="match status" value="1"/>
</dbReference>
<keyword evidence="4 7" id="KW-0812">Transmembrane</keyword>
<dbReference type="InterPro" id="IPR000515">
    <property type="entry name" value="MetI-like"/>
</dbReference>
<feature type="transmembrane region" description="Helical" evidence="7">
    <location>
        <begin position="177"/>
        <end position="195"/>
    </location>
</feature>
<dbReference type="GO" id="GO:0005886">
    <property type="term" value="C:plasma membrane"/>
    <property type="evidence" value="ECO:0007669"/>
    <property type="project" value="UniProtKB-SubCell"/>
</dbReference>
<feature type="transmembrane region" description="Helical" evidence="7">
    <location>
        <begin position="230"/>
        <end position="256"/>
    </location>
</feature>
<evidence type="ECO:0000256" key="2">
    <source>
        <dbReference type="ARBA" id="ARBA00022448"/>
    </source>
</evidence>
<keyword evidence="2 7" id="KW-0813">Transport</keyword>
<name>A0A9X3WHZ0_9BACI</name>
<feature type="transmembrane region" description="Helical" evidence="7">
    <location>
        <begin position="12"/>
        <end position="30"/>
    </location>
</feature>
<sequence>MWKMGRFLLQRIVYMIITLFIIATATFFLMKLLPGTPFSDIATKASDAQLEILQERYGLNDPVPVQYANYIIGILQGDLGVSFQFDNRNVTDLIMDRIGPSAQLGLQAMVIGTVLGIMLGMVAALRHNSLLDYSANIAAVIGISIPSFIFAGLLQYYLGVELGWLPVAQWDGIQYTIMPTISLMIFPMAICARFMRTEMLEVLGSDYIELARAKGVNSASILFRHAMRNALIPVITVIGPMAVSLMTGTLVIEQIFAVPGLGEQFVRSINMNDYPMIMGTTLFFSVLFIGVVLLVDILYGVIDPRIRVSGGKK</sequence>
<comment type="similarity">
    <text evidence="7">Belongs to the binding-protein-dependent transport system permease family.</text>
</comment>
<dbReference type="PANTHER" id="PTHR43163">
    <property type="entry name" value="DIPEPTIDE TRANSPORT SYSTEM PERMEASE PROTEIN DPPB-RELATED"/>
    <property type="match status" value="1"/>
</dbReference>
<evidence type="ECO:0000256" key="6">
    <source>
        <dbReference type="ARBA" id="ARBA00023136"/>
    </source>
</evidence>
<dbReference type="PANTHER" id="PTHR43163:SF6">
    <property type="entry name" value="DIPEPTIDE TRANSPORT SYSTEM PERMEASE PROTEIN DPPB-RELATED"/>
    <property type="match status" value="1"/>
</dbReference>
<evidence type="ECO:0000313" key="10">
    <source>
        <dbReference type="Proteomes" id="UP001145072"/>
    </source>
</evidence>
<evidence type="ECO:0000256" key="5">
    <source>
        <dbReference type="ARBA" id="ARBA00022989"/>
    </source>
</evidence>
<reference evidence="9" key="1">
    <citation type="submission" date="2022-06" db="EMBL/GenBank/DDBJ databases">
        <title>Aquibacillus sp. a new bacterium isolated from soil saline samples.</title>
        <authorList>
            <person name="Galisteo C."/>
            <person name="De La Haba R."/>
            <person name="Sanchez-Porro C."/>
            <person name="Ventosa A."/>
        </authorList>
    </citation>
    <scope>NUCLEOTIDE SEQUENCE</scope>
    <source>
        <strain evidence="9">JCM 12387</strain>
    </source>
</reference>
<dbReference type="Gene3D" id="1.10.3720.10">
    <property type="entry name" value="MetI-like"/>
    <property type="match status" value="1"/>
</dbReference>
<gene>
    <name evidence="9" type="ORF">NC661_06750</name>
</gene>
<dbReference type="CDD" id="cd06261">
    <property type="entry name" value="TM_PBP2"/>
    <property type="match status" value="1"/>
</dbReference>
<accession>A0A9X3WHZ0</accession>
<proteinExistence type="inferred from homology"/>
<feature type="transmembrane region" description="Helical" evidence="7">
    <location>
        <begin position="137"/>
        <end position="157"/>
    </location>
</feature>
<evidence type="ECO:0000256" key="1">
    <source>
        <dbReference type="ARBA" id="ARBA00004651"/>
    </source>
</evidence>
<keyword evidence="6 7" id="KW-0472">Membrane</keyword>
<dbReference type="Pfam" id="PF00528">
    <property type="entry name" value="BPD_transp_1"/>
    <property type="match status" value="1"/>
</dbReference>
<dbReference type="Pfam" id="PF19300">
    <property type="entry name" value="BPD_transp_1_N"/>
    <property type="match status" value="1"/>
</dbReference>
<dbReference type="Proteomes" id="UP001145072">
    <property type="component" value="Unassembled WGS sequence"/>
</dbReference>
<dbReference type="NCBIfam" id="NF045471">
    <property type="entry name" value="Opp3B"/>
    <property type="match status" value="1"/>
</dbReference>
<evidence type="ECO:0000259" key="8">
    <source>
        <dbReference type="PROSITE" id="PS50928"/>
    </source>
</evidence>
<feature type="transmembrane region" description="Helical" evidence="7">
    <location>
        <begin position="104"/>
        <end position="125"/>
    </location>
</feature>
<comment type="subcellular location">
    <subcellularLocation>
        <location evidence="1 7">Cell membrane</location>
        <topology evidence="1 7">Multi-pass membrane protein</topology>
    </subcellularLocation>
</comment>
<feature type="transmembrane region" description="Helical" evidence="7">
    <location>
        <begin position="276"/>
        <end position="302"/>
    </location>
</feature>
<keyword evidence="10" id="KW-1185">Reference proteome</keyword>
<evidence type="ECO:0000256" key="3">
    <source>
        <dbReference type="ARBA" id="ARBA00022475"/>
    </source>
</evidence>
<evidence type="ECO:0000256" key="4">
    <source>
        <dbReference type="ARBA" id="ARBA00022692"/>
    </source>
</evidence>
<dbReference type="PROSITE" id="PS50928">
    <property type="entry name" value="ABC_TM1"/>
    <property type="match status" value="1"/>
</dbReference>
<evidence type="ECO:0000313" key="9">
    <source>
        <dbReference type="EMBL" id="MDC3420065.1"/>
    </source>
</evidence>
<evidence type="ECO:0000256" key="7">
    <source>
        <dbReference type="RuleBase" id="RU363032"/>
    </source>
</evidence>
<dbReference type="InterPro" id="IPR045621">
    <property type="entry name" value="BPD_transp_1_N"/>
</dbReference>
<feature type="domain" description="ABC transmembrane type-1" evidence="8">
    <location>
        <begin position="98"/>
        <end position="299"/>
    </location>
</feature>
<dbReference type="GO" id="GO:0055085">
    <property type="term" value="P:transmembrane transport"/>
    <property type="evidence" value="ECO:0007669"/>
    <property type="project" value="InterPro"/>
</dbReference>
<dbReference type="EMBL" id="JAMQJZ010000004">
    <property type="protein sequence ID" value="MDC3420065.1"/>
    <property type="molecule type" value="Genomic_DNA"/>
</dbReference>
<keyword evidence="5 7" id="KW-1133">Transmembrane helix</keyword>